<evidence type="ECO:0000313" key="2">
    <source>
        <dbReference type="Proteomes" id="UP001209878"/>
    </source>
</evidence>
<protein>
    <submittedName>
        <fullName evidence="1">Uncharacterized protein</fullName>
    </submittedName>
</protein>
<evidence type="ECO:0000313" key="1">
    <source>
        <dbReference type="EMBL" id="KAK2166485.1"/>
    </source>
</evidence>
<organism evidence="1 2">
    <name type="scientific">Ridgeia piscesae</name>
    <name type="common">Tubeworm</name>
    <dbReference type="NCBI Taxonomy" id="27915"/>
    <lineage>
        <taxon>Eukaryota</taxon>
        <taxon>Metazoa</taxon>
        <taxon>Spiralia</taxon>
        <taxon>Lophotrochozoa</taxon>
        <taxon>Annelida</taxon>
        <taxon>Polychaeta</taxon>
        <taxon>Sedentaria</taxon>
        <taxon>Canalipalpata</taxon>
        <taxon>Sabellida</taxon>
        <taxon>Siboglinidae</taxon>
        <taxon>Ridgeia</taxon>
    </lineage>
</organism>
<name>A0AAD9K9E7_RIDPI</name>
<dbReference type="EMBL" id="JAODUO010001318">
    <property type="protein sequence ID" value="KAK2166485.1"/>
    <property type="molecule type" value="Genomic_DNA"/>
</dbReference>
<comment type="caution">
    <text evidence="1">The sequence shown here is derived from an EMBL/GenBank/DDBJ whole genome shotgun (WGS) entry which is preliminary data.</text>
</comment>
<reference evidence="1" key="1">
    <citation type="journal article" date="2023" name="Mol. Biol. Evol.">
        <title>Third-Generation Sequencing Reveals the Adaptive Role of the Epigenome in Three Deep-Sea Polychaetes.</title>
        <authorList>
            <person name="Perez M."/>
            <person name="Aroh O."/>
            <person name="Sun Y."/>
            <person name="Lan Y."/>
            <person name="Juniper S.K."/>
            <person name="Young C.R."/>
            <person name="Angers B."/>
            <person name="Qian P.Y."/>
        </authorList>
    </citation>
    <scope>NUCLEOTIDE SEQUENCE</scope>
    <source>
        <strain evidence="1">R07B-5</strain>
    </source>
</reference>
<dbReference type="AlphaFoldDB" id="A0AAD9K9E7"/>
<keyword evidence="2" id="KW-1185">Reference proteome</keyword>
<proteinExistence type="predicted"/>
<sequence>MACLELLNTTRFPFVTVIQLWRINYSLIDNLHFTIFLGRLCWRMPDNTITYNTSLQMYALVVLSMKVGLR</sequence>
<accession>A0AAD9K9E7</accession>
<gene>
    <name evidence="1" type="ORF">NP493_1318g00013</name>
</gene>
<dbReference type="Proteomes" id="UP001209878">
    <property type="component" value="Unassembled WGS sequence"/>
</dbReference>